<dbReference type="InterPro" id="IPR008554">
    <property type="entry name" value="Glutaredoxin-like"/>
</dbReference>
<keyword evidence="3" id="KW-0479">Metal-binding</keyword>
<dbReference type="OrthoDB" id="429967at2759"/>
<feature type="domain" description="CCHC-type" evidence="9">
    <location>
        <begin position="145"/>
        <end position="161"/>
    </location>
</feature>
<accession>A0A4Y9XU85</accession>
<dbReference type="InterPro" id="IPR006568">
    <property type="entry name" value="PSP_pro-rich"/>
</dbReference>
<evidence type="ECO:0000256" key="2">
    <source>
        <dbReference type="ARBA" id="ARBA00007497"/>
    </source>
</evidence>
<dbReference type="InterPro" id="IPR052115">
    <property type="entry name" value="NEXT_complex_subunit_ZCCHC8"/>
</dbReference>
<evidence type="ECO:0000256" key="1">
    <source>
        <dbReference type="ARBA" id="ARBA00004642"/>
    </source>
</evidence>
<dbReference type="SUPFAM" id="SSF52833">
    <property type="entry name" value="Thioredoxin-like"/>
    <property type="match status" value="1"/>
</dbReference>
<dbReference type="GO" id="GO:0003723">
    <property type="term" value="F:RNA binding"/>
    <property type="evidence" value="ECO:0007669"/>
    <property type="project" value="TreeGrafter"/>
</dbReference>
<dbReference type="Pfam" id="PF05768">
    <property type="entry name" value="Glrx-like"/>
    <property type="match status" value="1"/>
</dbReference>
<evidence type="ECO:0000313" key="11">
    <source>
        <dbReference type="Proteomes" id="UP000298327"/>
    </source>
</evidence>
<feature type="region of interest" description="Disordered" evidence="8">
    <location>
        <begin position="307"/>
        <end position="328"/>
    </location>
</feature>
<comment type="subcellular location">
    <subcellularLocation>
        <location evidence="1">Nucleus</location>
        <location evidence="1">Nucleoplasm</location>
    </subcellularLocation>
</comment>
<dbReference type="AlphaFoldDB" id="A0A4Y9XU85"/>
<keyword evidence="4 7" id="KW-0863">Zinc-finger</keyword>
<proteinExistence type="inferred from homology"/>
<evidence type="ECO:0000256" key="3">
    <source>
        <dbReference type="ARBA" id="ARBA00022723"/>
    </source>
</evidence>
<protein>
    <recommendedName>
        <fullName evidence="9">CCHC-type domain-containing protein</fullName>
    </recommendedName>
</protein>
<evidence type="ECO:0000313" key="10">
    <source>
        <dbReference type="EMBL" id="TFY53834.1"/>
    </source>
</evidence>
<dbReference type="PANTHER" id="PTHR13316">
    <property type="entry name" value="ZINC FINGER, CCHC DOMAIN CONTAINING 8"/>
    <property type="match status" value="1"/>
</dbReference>
<organism evidence="10 11">
    <name type="scientific">Dentipellis fragilis</name>
    <dbReference type="NCBI Taxonomy" id="205917"/>
    <lineage>
        <taxon>Eukaryota</taxon>
        <taxon>Fungi</taxon>
        <taxon>Dikarya</taxon>
        <taxon>Basidiomycota</taxon>
        <taxon>Agaricomycotina</taxon>
        <taxon>Agaricomycetes</taxon>
        <taxon>Russulales</taxon>
        <taxon>Hericiaceae</taxon>
        <taxon>Dentipellis</taxon>
    </lineage>
</organism>
<comment type="similarity">
    <text evidence="2">Belongs to the ZCCHC8 family.</text>
</comment>
<dbReference type="Gene3D" id="3.40.30.10">
    <property type="entry name" value="Glutaredoxin"/>
    <property type="match status" value="1"/>
</dbReference>
<dbReference type="GO" id="GO:0008270">
    <property type="term" value="F:zinc ion binding"/>
    <property type="evidence" value="ECO:0007669"/>
    <property type="project" value="UniProtKB-KW"/>
</dbReference>
<evidence type="ECO:0000256" key="7">
    <source>
        <dbReference type="PROSITE-ProRule" id="PRU00047"/>
    </source>
</evidence>
<dbReference type="InterPro" id="IPR001878">
    <property type="entry name" value="Znf_CCHC"/>
</dbReference>
<name>A0A4Y9XU85_9AGAM</name>
<dbReference type="Proteomes" id="UP000298327">
    <property type="component" value="Unassembled WGS sequence"/>
</dbReference>
<reference evidence="10 11" key="1">
    <citation type="submission" date="2019-02" db="EMBL/GenBank/DDBJ databases">
        <title>Genome sequencing of the rare red list fungi Dentipellis fragilis.</title>
        <authorList>
            <person name="Buettner E."/>
            <person name="Kellner H."/>
        </authorList>
    </citation>
    <scope>NUCLEOTIDE SEQUENCE [LARGE SCALE GENOMIC DNA]</scope>
    <source>
        <strain evidence="10 11">DSM 105465</strain>
    </source>
</reference>
<dbReference type="GO" id="GO:0071013">
    <property type="term" value="C:catalytic step 2 spliceosome"/>
    <property type="evidence" value="ECO:0007669"/>
    <property type="project" value="TreeGrafter"/>
</dbReference>
<evidence type="ECO:0000256" key="4">
    <source>
        <dbReference type="ARBA" id="ARBA00022771"/>
    </source>
</evidence>
<evidence type="ECO:0000256" key="5">
    <source>
        <dbReference type="ARBA" id="ARBA00022833"/>
    </source>
</evidence>
<dbReference type="STRING" id="205917.A0A4Y9XU85"/>
<evidence type="ECO:0000256" key="6">
    <source>
        <dbReference type="ARBA" id="ARBA00023242"/>
    </source>
</evidence>
<evidence type="ECO:0000259" key="9">
    <source>
        <dbReference type="PROSITE" id="PS50158"/>
    </source>
</evidence>
<dbReference type="SMART" id="SM00343">
    <property type="entry name" value="ZnF_C2HC"/>
    <property type="match status" value="1"/>
</dbReference>
<sequence>MAARASIGRLARLTLYSGPNCSLCDIAKAELAKVRQTHSFDLDVINIQDPGQERWKRKYVYWIPALHLNGSEIAKGAESPDSRGTDGGNPTLELTCPFYSDVRGSSYDSLDWSWAYSLHFYERHADVILGDDSASHDVVDDNVSRCFNCGSTDHLVTSCPNPRDRELIALTRQLYNFFRTERATDAITISAAGDRKSQKLQWIDEFVPGEVRGPDLRDALGLRDGDIGNDVPWLQNMADWGYPSGWAAREDPRTKIRQMIEDEHVETTVFEEGECSLTVFGDGSEENLDLSTVAFTTYQLRTDTLDNADSDVESSELHPRSSSTDATPIRRSSTACRIVVFYLFR</sequence>
<dbReference type="PANTHER" id="PTHR13316:SF0">
    <property type="entry name" value="ZINC FINGER CCHC DOMAIN-CONTAINING PROTEIN 8"/>
    <property type="match status" value="1"/>
</dbReference>
<dbReference type="PROSITE" id="PS50158">
    <property type="entry name" value="ZF_CCHC"/>
    <property type="match status" value="1"/>
</dbReference>
<dbReference type="InterPro" id="IPR036249">
    <property type="entry name" value="Thioredoxin-like_sf"/>
</dbReference>
<keyword evidence="11" id="KW-1185">Reference proteome</keyword>
<keyword evidence="5" id="KW-0862">Zinc</keyword>
<comment type="caution">
    <text evidence="10">The sequence shown here is derived from an EMBL/GenBank/DDBJ whole genome shotgun (WGS) entry which is preliminary data.</text>
</comment>
<dbReference type="EMBL" id="SEOQ01001099">
    <property type="protein sequence ID" value="TFY53834.1"/>
    <property type="molecule type" value="Genomic_DNA"/>
</dbReference>
<dbReference type="GO" id="GO:0005654">
    <property type="term" value="C:nucleoplasm"/>
    <property type="evidence" value="ECO:0007669"/>
    <property type="project" value="UniProtKB-SubCell"/>
</dbReference>
<gene>
    <name evidence="10" type="ORF">EVG20_g9952</name>
</gene>
<keyword evidence="6" id="KW-0539">Nucleus</keyword>
<dbReference type="Pfam" id="PF04046">
    <property type="entry name" value="PSP"/>
    <property type="match status" value="1"/>
</dbReference>
<evidence type="ECO:0000256" key="8">
    <source>
        <dbReference type="SAM" id="MobiDB-lite"/>
    </source>
</evidence>